<evidence type="ECO:0000313" key="3">
    <source>
        <dbReference type="Proteomes" id="UP000215127"/>
    </source>
</evidence>
<evidence type="ECO:0000256" key="1">
    <source>
        <dbReference type="SAM" id="MobiDB-lite"/>
    </source>
</evidence>
<dbReference type="EMBL" id="LT853700">
    <property type="protein sequence ID" value="SMQ54103.1"/>
    <property type="molecule type" value="Genomic_DNA"/>
</dbReference>
<name>A0A1X7S354_ZYMT9</name>
<feature type="compositionally biased region" description="Basic and acidic residues" evidence="1">
    <location>
        <begin position="20"/>
        <end position="35"/>
    </location>
</feature>
<proteinExistence type="predicted"/>
<organism evidence="2 3">
    <name type="scientific">Zymoseptoria tritici (strain ST99CH_3D7)</name>
    <dbReference type="NCBI Taxonomy" id="1276538"/>
    <lineage>
        <taxon>Eukaryota</taxon>
        <taxon>Fungi</taxon>
        <taxon>Dikarya</taxon>
        <taxon>Ascomycota</taxon>
        <taxon>Pezizomycotina</taxon>
        <taxon>Dothideomycetes</taxon>
        <taxon>Dothideomycetidae</taxon>
        <taxon>Mycosphaerellales</taxon>
        <taxon>Mycosphaerellaceae</taxon>
        <taxon>Zymoseptoria</taxon>
    </lineage>
</organism>
<sequence length="174" mass="19821">MLARRDSLSTLPTEPALQRILHDIPRPPDDPRNERSSLSSIVICKNEKEGFDGEEEGMTKNHNFLLYFRSQRNGRPVRRQSVDDTSIIRNERNDLLFRRIQPPVLHTDLDLDLRLATSISGDTKLAVSIRRRLEARIPVLVPLDVGVPIGCTVWFFPLAFPQGVTRSRAVQSLD</sequence>
<dbReference type="Proteomes" id="UP000215127">
    <property type="component" value="Chromosome 9"/>
</dbReference>
<protein>
    <submittedName>
        <fullName evidence="2">Uncharacterized protein</fullName>
    </submittedName>
</protein>
<gene>
    <name evidence="2" type="ORF">ZT3D7_G9257</name>
</gene>
<accession>A0A1X7S354</accession>
<keyword evidence="3" id="KW-1185">Reference proteome</keyword>
<evidence type="ECO:0000313" key="2">
    <source>
        <dbReference type="EMBL" id="SMQ54103.1"/>
    </source>
</evidence>
<reference evidence="2 3" key="1">
    <citation type="submission" date="2016-06" db="EMBL/GenBank/DDBJ databases">
        <authorList>
            <person name="Kjaerup R.B."/>
            <person name="Dalgaard T.S."/>
            <person name="Juul-Madsen H.R."/>
        </authorList>
    </citation>
    <scope>NUCLEOTIDE SEQUENCE [LARGE SCALE GENOMIC DNA]</scope>
</reference>
<feature type="region of interest" description="Disordered" evidence="1">
    <location>
        <begin position="1"/>
        <end position="39"/>
    </location>
</feature>
<dbReference type="AlphaFoldDB" id="A0A1X7S354"/>